<feature type="domain" description="GLUG" evidence="1">
    <location>
        <begin position="91"/>
        <end position="117"/>
    </location>
</feature>
<evidence type="ECO:0000313" key="2">
    <source>
        <dbReference type="EMBL" id="KKL69900.1"/>
    </source>
</evidence>
<organism evidence="2">
    <name type="scientific">marine sediment metagenome</name>
    <dbReference type="NCBI Taxonomy" id="412755"/>
    <lineage>
        <taxon>unclassified sequences</taxon>
        <taxon>metagenomes</taxon>
        <taxon>ecological metagenomes</taxon>
    </lineage>
</organism>
<feature type="non-terminal residue" evidence="2">
    <location>
        <position position="1"/>
    </location>
</feature>
<protein>
    <recommendedName>
        <fullName evidence="1">GLUG domain-containing protein</fullName>
    </recommendedName>
</protein>
<feature type="non-terminal residue" evidence="2">
    <location>
        <position position="674"/>
    </location>
</feature>
<comment type="caution">
    <text evidence="2">The sequence shown here is derived from an EMBL/GenBank/DDBJ whole genome shotgun (WGS) entry which is preliminary data.</text>
</comment>
<dbReference type="AlphaFoldDB" id="A0A0F9GKH4"/>
<proteinExistence type="predicted"/>
<dbReference type="InterPro" id="IPR011493">
    <property type="entry name" value="GLUG"/>
</dbReference>
<gene>
    <name evidence="2" type="ORF">LCGC14_2110290</name>
</gene>
<name>A0A0F9GKH4_9ZZZZ</name>
<sequence length="674" mass="69620">SLTDCYSTCSVTMTRTGTGGSDDVEYCGGLIGSLPRPSITISGCYTTGDVTAVGDDDVNSIGGFIGLILNGVTMNKCYTTGDVAVTAGDDATDIGGFAGAAVGAGTISNCYSRGDVTVTPTDVDFSLDIGGFVGGLASLVLDDCYSTGLLTVTFGVSNIGGFCGFNNNGTITNCFWDTQTSGEATSDGGTGKTTAQMKTEATFTDAGWDFTTIWGIEAVTNDGYPALGAVGTAPTVTTQAVSSIAAETATGNGNITDLGSPNPTAHGVCYNTAGSPTVDDDRTDEGEQVSTGAFTSSMTSLSINTLYYVKAYASNAVDTVYGSEVTFTTLGVPTIITKTCESVVGETATGRGDITVIGNPTPTAHGHCWNTSTNPTTSDSSVDNGAASAIGTFTSAITGLTPGTAYYTRAFATNTQGTVYGDNVYFVASTDRAGFTWDEDSNLRSFDQNAIERQYIHTDDVDDTPVNGATTDPISSNWAYDHVAAADPHTGYVLESLFDAQTVIHATSDNTPVALTVTAQTLVGRLTGGNISAVTIGIANDNILQVDHTSPADDDYAKFTTAGLEGRSYQELVNDISGVIKATDVEVSELSTATYDDVQDYMNFHGNRTLMSGGGFTDNGDGTAAVAAGTGWCKETDSDTAVGRFFDFSADNSVSLTDQVTNYLYVDYNGGTPQ</sequence>
<dbReference type="EMBL" id="LAZR01026067">
    <property type="protein sequence ID" value="KKL69900.1"/>
    <property type="molecule type" value="Genomic_DNA"/>
</dbReference>
<dbReference type="Gene3D" id="2.160.20.110">
    <property type="match status" value="1"/>
</dbReference>
<evidence type="ECO:0000259" key="1">
    <source>
        <dbReference type="Pfam" id="PF07581"/>
    </source>
</evidence>
<accession>A0A0F9GKH4</accession>
<reference evidence="2" key="1">
    <citation type="journal article" date="2015" name="Nature">
        <title>Complex archaea that bridge the gap between prokaryotes and eukaryotes.</title>
        <authorList>
            <person name="Spang A."/>
            <person name="Saw J.H."/>
            <person name="Jorgensen S.L."/>
            <person name="Zaremba-Niedzwiedzka K."/>
            <person name="Martijn J."/>
            <person name="Lind A.E."/>
            <person name="van Eijk R."/>
            <person name="Schleper C."/>
            <person name="Guy L."/>
            <person name="Ettema T.J."/>
        </authorList>
    </citation>
    <scope>NUCLEOTIDE SEQUENCE</scope>
</reference>
<dbReference type="Pfam" id="PF07581">
    <property type="entry name" value="Glug"/>
    <property type="match status" value="1"/>
</dbReference>